<keyword evidence="8" id="KW-1185">Reference proteome</keyword>
<evidence type="ECO:0000313" key="8">
    <source>
        <dbReference type="Proteomes" id="UP001164557"/>
    </source>
</evidence>
<dbReference type="GO" id="GO:0008270">
    <property type="term" value="F:zinc ion binding"/>
    <property type="evidence" value="ECO:0007669"/>
    <property type="project" value="InterPro"/>
</dbReference>
<evidence type="ECO:0000256" key="1">
    <source>
        <dbReference type="ARBA" id="ARBA00022670"/>
    </source>
</evidence>
<dbReference type="InterPro" id="IPR024079">
    <property type="entry name" value="MetalloPept_cat_dom_sf"/>
</dbReference>
<dbReference type="SMART" id="SM00235">
    <property type="entry name" value="ZnMc"/>
    <property type="match status" value="1"/>
</dbReference>
<feature type="signal peptide" evidence="5">
    <location>
        <begin position="1"/>
        <end position="27"/>
    </location>
</feature>
<evidence type="ECO:0000259" key="6">
    <source>
        <dbReference type="SMART" id="SM00235"/>
    </source>
</evidence>
<dbReference type="EC" id="3.4.24.-" evidence="7"/>
<dbReference type="SUPFAM" id="SSF55486">
    <property type="entry name" value="Metalloproteases ('zincins'), catalytic domain"/>
    <property type="match status" value="1"/>
</dbReference>
<dbReference type="GO" id="GO:0004222">
    <property type="term" value="F:metalloendopeptidase activity"/>
    <property type="evidence" value="ECO:0007669"/>
    <property type="project" value="InterPro"/>
</dbReference>
<dbReference type="Gene3D" id="3.40.390.10">
    <property type="entry name" value="Collagenase (Catalytic Domain)"/>
    <property type="match status" value="1"/>
</dbReference>
<evidence type="ECO:0000256" key="4">
    <source>
        <dbReference type="ARBA" id="ARBA00022833"/>
    </source>
</evidence>
<gene>
    <name evidence="7" type="ORF">LDX53_01935</name>
</gene>
<dbReference type="InterPro" id="IPR006026">
    <property type="entry name" value="Peptidase_Metallo"/>
</dbReference>
<keyword evidence="3 7" id="KW-0378">Hydrolase</keyword>
<keyword evidence="1" id="KW-0645">Protease</keyword>
<proteinExistence type="predicted"/>
<sequence>MEIKLNRKFIKLCVAALALITTTGTLSPTTINNVTCVSAKAKKHHKKVKKTYVIAKYYDEFKPGYSYTYNKKKGVFIGHKMKKRHSSTTDSDEPKVEQATSTYDVPKVKEFTKKIENEYNIYDERWAKNTITYHIEQVNNEQKQIIEEAIAQINNINIIKLEETNKKPDITISILRKNGTRLGQSIIETSGDHYKNLDLLESAKVELFNDTITEYANGNYALELNQVVLHEIGHSLGLNHNNNDKTKIMYPVAYIDQMTKLDSTHVAIDQDYINGLAILYQN</sequence>
<dbReference type="RefSeq" id="WP_046326761.1">
    <property type="nucleotide sequence ID" value="NZ_CP084389.1"/>
</dbReference>
<name>A0AA47B4L0_9LACO</name>
<keyword evidence="4" id="KW-0862">Zinc</keyword>
<feature type="chain" id="PRO_5041209941" evidence="5">
    <location>
        <begin position="28"/>
        <end position="282"/>
    </location>
</feature>
<dbReference type="GO" id="GO:0006508">
    <property type="term" value="P:proteolysis"/>
    <property type="evidence" value="ECO:0007669"/>
    <property type="project" value="UniProtKB-KW"/>
</dbReference>
<accession>A0AA47B4L0</accession>
<dbReference type="EMBL" id="CP084389">
    <property type="protein sequence ID" value="UZX30014.1"/>
    <property type="molecule type" value="Genomic_DNA"/>
</dbReference>
<dbReference type="InterPro" id="IPR001818">
    <property type="entry name" value="Pept_M10_metallopeptidase"/>
</dbReference>
<dbReference type="AlphaFoldDB" id="A0AA47B4L0"/>
<evidence type="ECO:0000256" key="5">
    <source>
        <dbReference type="SAM" id="SignalP"/>
    </source>
</evidence>
<organism evidence="7 8">
    <name type="scientific">Lactobacillus helsingborgensis</name>
    <dbReference type="NCBI Taxonomy" id="1218494"/>
    <lineage>
        <taxon>Bacteria</taxon>
        <taxon>Bacillati</taxon>
        <taxon>Bacillota</taxon>
        <taxon>Bacilli</taxon>
        <taxon>Lactobacillales</taxon>
        <taxon>Lactobacillaceae</taxon>
        <taxon>Lactobacillus</taxon>
    </lineage>
</organism>
<evidence type="ECO:0000256" key="2">
    <source>
        <dbReference type="ARBA" id="ARBA00022723"/>
    </source>
</evidence>
<keyword evidence="2" id="KW-0479">Metal-binding</keyword>
<protein>
    <submittedName>
        <fullName evidence="7">Matrixin family metalloprotease</fullName>
        <ecNumber evidence="7">3.4.24.-</ecNumber>
    </submittedName>
</protein>
<dbReference type="PANTHER" id="PTHR10201">
    <property type="entry name" value="MATRIX METALLOPROTEINASE"/>
    <property type="match status" value="1"/>
</dbReference>
<evidence type="ECO:0000313" key="7">
    <source>
        <dbReference type="EMBL" id="UZX30014.1"/>
    </source>
</evidence>
<reference evidence="7" key="1">
    <citation type="submission" date="2021-09" db="EMBL/GenBank/DDBJ databases">
        <title>Lactobacillus species from Apis mellifera, Switzerland.</title>
        <authorList>
            <person name="Pfister J."/>
            <person name="Brown A."/>
            <person name="Neumann P."/>
            <person name="Collaud A."/>
            <person name="Retschnig G."/>
            <person name="Perreten V."/>
        </authorList>
    </citation>
    <scope>NUCLEOTIDE SEQUENCE</scope>
    <source>
        <strain evidence="7">IBH002</strain>
    </source>
</reference>
<dbReference type="Proteomes" id="UP001164557">
    <property type="component" value="Chromosome"/>
</dbReference>
<keyword evidence="7" id="KW-0482">Metalloprotease</keyword>
<dbReference type="GO" id="GO:0031012">
    <property type="term" value="C:extracellular matrix"/>
    <property type="evidence" value="ECO:0007669"/>
    <property type="project" value="InterPro"/>
</dbReference>
<dbReference type="Pfam" id="PF00413">
    <property type="entry name" value="Peptidase_M10"/>
    <property type="match status" value="1"/>
</dbReference>
<evidence type="ECO:0000256" key="3">
    <source>
        <dbReference type="ARBA" id="ARBA00022801"/>
    </source>
</evidence>
<feature type="domain" description="Peptidase metallopeptidase" evidence="6">
    <location>
        <begin position="122"/>
        <end position="274"/>
    </location>
</feature>
<keyword evidence="5" id="KW-0732">Signal</keyword>